<protein>
    <submittedName>
        <fullName evidence="1">Hydrolase</fullName>
    </submittedName>
</protein>
<evidence type="ECO:0000313" key="1">
    <source>
        <dbReference type="EMBL" id="BBZ36052.1"/>
    </source>
</evidence>
<dbReference type="AlphaFoldDB" id="A0A7I7Y4T1"/>
<dbReference type="SUPFAM" id="SSF53474">
    <property type="entry name" value="alpha/beta-Hydrolases"/>
    <property type="match status" value="1"/>
</dbReference>
<dbReference type="GO" id="GO:0047372">
    <property type="term" value="F:monoacylglycerol lipase activity"/>
    <property type="evidence" value="ECO:0007669"/>
    <property type="project" value="TreeGrafter"/>
</dbReference>
<dbReference type="InterPro" id="IPR050266">
    <property type="entry name" value="AB_hydrolase_sf"/>
</dbReference>
<dbReference type="Proteomes" id="UP000466931">
    <property type="component" value="Chromosome"/>
</dbReference>
<dbReference type="GO" id="GO:0016020">
    <property type="term" value="C:membrane"/>
    <property type="evidence" value="ECO:0007669"/>
    <property type="project" value="TreeGrafter"/>
</dbReference>
<keyword evidence="1" id="KW-0378">Hydrolase</keyword>
<evidence type="ECO:0000313" key="2">
    <source>
        <dbReference type="Proteomes" id="UP000466931"/>
    </source>
</evidence>
<dbReference type="PANTHER" id="PTHR43798:SF33">
    <property type="entry name" value="HYDROLASE, PUTATIVE (AFU_ORTHOLOGUE AFUA_2G14860)-RELATED"/>
    <property type="match status" value="1"/>
</dbReference>
<organism evidence="1 2">
    <name type="scientific">Mycolicibacterium confluentis</name>
    <dbReference type="NCBI Taxonomy" id="28047"/>
    <lineage>
        <taxon>Bacteria</taxon>
        <taxon>Bacillati</taxon>
        <taxon>Actinomycetota</taxon>
        <taxon>Actinomycetes</taxon>
        <taxon>Mycobacteriales</taxon>
        <taxon>Mycobacteriaceae</taxon>
        <taxon>Mycolicibacterium</taxon>
    </lineage>
</organism>
<proteinExistence type="predicted"/>
<dbReference type="RefSeq" id="WP_085151413.1">
    <property type="nucleotide sequence ID" value="NZ_AP022612.1"/>
</dbReference>
<name>A0A7I7Y4T1_9MYCO</name>
<sequence length="295" mass="31483">MNDLGFSPGFVDLDGSRVAYRDSGAGNGPETLLLLHGMAGASDDWLGVIPGLAEHARVIAPDLLGHGHSDKPRGDCSLSTLAVWVRDLLDALNIPRVTVVGHSLAGGIAMQFAHQHRDRCDRVVLIGSGGLGQDLGWMLRVLSTPGAEHLIPAVTPKPVVSAGNAVRDWLTAAGVRAPRAAQMWSTYSAIADPDTRYALMRTLRSVLDVKDQPVTALTRLNRSAAMPVLLVWGEEDGVIPVAHGRDAHLALPGSRLEVIPGIGHHPHIEAPERVAGILRDFLASTERRSITLTRC</sequence>
<dbReference type="PANTHER" id="PTHR43798">
    <property type="entry name" value="MONOACYLGLYCEROL LIPASE"/>
    <property type="match status" value="1"/>
</dbReference>
<dbReference type="EMBL" id="AP022612">
    <property type="protein sequence ID" value="BBZ36052.1"/>
    <property type="molecule type" value="Genomic_DNA"/>
</dbReference>
<reference evidence="1" key="2">
    <citation type="submission" date="2020-02" db="EMBL/GenBank/DDBJ databases">
        <authorList>
            <person name="Matsumoto Y."/>
            <person name="Motooka D."/>
            <person name="Nakamura S."/>
        </authorList>
    </citation>
    <scope>NUCLEOTIDE SEQUENCE</scope>
    <source>
        <strain evidence="1">JCM 13671</strain>
    </source>
</reference>
<keyword evidence="2" id="KW-1185">Reference proteome</keyword>
<accession>A0A7I7Y4T1</accession>
<dbReference type="InterPro" id="IPR000073">
    <property type="entry name" value="AB_hydrolase_1"/>
</dbReference>
<dbReference type="GO" id="GO:0046464">
    <property type="term" value="P:acylglycerol catabolic process"/>
    <property type="evidence" value="ECO:0007669"/>
    <property type="project" value="TreeGrafter"/>
</dbReference>
<dbReference type="OrthoDB" id="3371334at2"/>
<dbReference type="Gene3D" id="3.40.50.1820">
    <property type="entry name" value="alpha/beta hydrolase"/>
    <property type="match status" value="1"/>
</dbReference>
<dbReference type="InterPro" id="IPR029058">
    <property type="entry name" value="AB_hydrolase_fold"/>
</dbReference>
<reference evidence="1" key="1">
    <citation type="journal article" date="2019" name="Emerg. Microbes Infect.">
        <title>Comprehensive subspecies identification of 175 nontuberculous mycobacteria species based on 7547 genomic profiles.</title>
        <authorList>
            <person name="Matsumoto Y."/>
            <person name="Kinjo T."/>
            <person name="Motooka D."/>
            <person name="Nabeya D."/>
            <person name="Jung N."/>
            <person name="Uechi K."/>
            <person name="Horii T."/>
            <person name="Iida T."/>
            <person name="Fujita J."/>
            <person name="Nakamura S."/>
        </authorList>
    </citation>
    <scope>NUCLEOTIDE SEQUENCE [LARGE SCALE GENOMIC DNA]</scope>
    <source>
        <strain evidence="1">JCM 13671</strain>
    </source>
</reference>
<dbReference type="Pfam" id="PF00561">
    <property type="entry name" value="Abhydrolase_1"/>
    <property type="match status" value="1"/>
</dbReference>
<dbReference type="PRINTS" id="PR00111">
    <property type="entry name" value="ABHYDROLASE"/>
</dbReference>
<gene>
    <name evidence="1" type="ORF">MCNF_46570</name>
</gene>